<dbReference type="EMBL" id="AP027145">
    <property type="protein sequence ID" value="BDV36587.1"/>
    <property type="molecule type" value="Genomic_DNA"/>
</dbReference>
<evidence type="ECO:0000313" key="1">
    <source>
        <dbReference type="EMBL" id="BDV36587.1"/>
    </source>
</evidence>
<dbReference type="SUPFAM" id="SSF56024">
    <property type="entry name" value="Phospholipase D/nuclease"/>
    <property type="match status" value="1"/>
</dbReference>
<sequence length="185" mass="20908">MAKRLNRLWTDLRHKTQGIEEEGCCSLTLMEDNDHYACVTRARDVARKQITIGCDLYGLSAETSVLVPMARAAELGCKVWLAYNRLSRRLSDEGLGPDRAEIEARGINIEEVTRFHAKFLSWDEESLAITSFNWLATVVDGSRARGAEFGLLIEGDGMTKIFMEKMLKSMQGRDIPSFLKLFQSQ</sequence>
<evidence type="ECO:0008006" key="3">
    <source>
        <dbReference type="Google" id="ProtNLM"/>
    </source>
</evidence>
<organism evidence="1 2">
    <name type="scientific">Methylocystis iwaonis</name>
    <dbReference type="NCBI Taxonomy" id="2885079"/>
    <lineage>
        <taxon>Bacteria</taxon>
        <taxon>Pseudomonadati</taxon>
        <taxon>Pseudomonadota</taxon>
        <taxon>Alphaproteobacteria</taxon>
        <taxon>Hyphomicrobiales</taxon>
        <taxon>Methylocystaceae</taxon>
        <taxon>Methylocystis</taxon>
    </lineage>
</organism>
<dbReference type="Proteomes" id="UP001317629">
    <property type="component" value="Plasmid pSS37A-Re-3"/>
</dbReference>
<keyword evidence="2" id="KW-1185">Reference proteome</keyword>
<geneLocation type="plasmid" evidence="1 2">
    <name>pSS37A-Re-3</name>
</geneLocation>
<protein>
    <recommendedName>
        <fullName evidence="3">Phospholipase D-like domain-containing protein</fullName>
    </recommendedName>
</protein>
<name>A0ABN6VRM9_9HYPH</name>
<dbReference type="Gene3D" id="3.30.870.10">
    <property type="entry name" value="Endonuclease Chain A"/>
    <property type="match status" value="1"/>
</dbReference>
<gene>
    <name evidence="1" type="ORF">SS37A_41170</name>
</gene>
<keyword evidence="1" id="KW-0614">Plasmid</keyword>
<reference evidence="1 2" key="1">
    <citation type="journal article" date="2023" name="Int. J. Syst. Evol. Microbiol.">
        <title>Methylocystis iwaonis sp. nov., a type II methane-oxidizing bacterium from surface soil of a rice paddy field in Japan, and emended description of the genus Methylocystis (ex Whittenbury et al. 1970) Bowman et al. 1993.</title>
        <authorList>
            <person name="Kaise H."/>
            <person name="Sawadogo J.B."/>
            <person name="Alam M.S."/>
            <person name="Ueno C."/>
            <person name="Dianou D."/>
            <person name="Shinjo R."/>
            <person name="Asakawa S."/>
        </authorList>
    </citation>
    <scope>NUCLEOTIDE SEQUENCE [LARGE SCALE GENOMIC DNA]</scope>
    <source>
        <strain evidence="1 2">SS37A-Re</strain>
    </source>
</reference>
<proteinExistence type="predicted"/>
<accession>A0ABN6VRM9</accession>
<evidence type="ECO:0000313" key="2">
    <source>
        <dbReference type="Proteomes" id="UP001317629"/>
    </source>
</evidence>